<comment type="similarity">
    <text evidence="4 16 17">Belongs to the OadG family.</text>
</comment>
<reference evidence="18 19" key="1">
    <citation type="submission" date="2022-05" db="EMBL/GenBank/DDBJ databases">
        <authorList>
            <person name="Park J.-S."/>
        </authorList>
    </citation>
    <scope>NUCLEOTIDE SEQUENCE [LARGE SCALE GENOMIC DNA]</scope>
    <source>
        <strain evidence="18 19">2012CJ34-2</strain>
    </source>
</reference>
<dbReference type="InterPro" id="IPR023424">
    <property type="entry name" value="OadG"/>
</dbReference>
<keyword evidence="11 16" id="KW-0915">Sodium</keyword>
<keyword evidence="7 16" id="KW-1003">Cell membrane</keyword>
<feature type="transmembrane region" description="Helical" evidence="16 17">
    <location>
        <begin position="12"/>
        <end position="31"/>
    </location>
</feature>
<dbReference type="Proteomes" id="UP001203338">
    <property type="component" value="Unassembled WGS sequence"/>
</dbReference>
<evidence type="ECO:0000256" key="9">
    <source>
        <dbReference type="ARBA" id="ARBA00022967"/>
    </source>
</evidence>
<evidence type="ECO:0000256" key="1">
    <source>
        <dbReference type="ARBA" id="ARBA00001959"/>
    </source>
</evidence>
<dbReference type="NCBIfam" id="TIGR01195">
    <property type="entry name" value="oadG_fam"/>
    <property type="match status" value="1"/>
</dbReference>
<comment type="caution">
    <text evidence="18">The sequence shown here is derived from an EMBL/GenBank/DDBJ whole genome shotgun (WGS) entry which is preliminary data.</text>
</comment>
<keyword evidence="8 16" id="KW-0812">Transmembrane</keyword>
<accession>A0ABT0PKR8</accession>
<comment type="subcellular location">
    <subcellularLocation>
        <location evidence="3 16 17">Cell membrane</location>
        <topology evidence="3 16 17">Single-pass membrane protein</topology>
    </subcellularLocation>
</comment>
<evidence type="ECO:0000256" key="13">
    <source>
        <dbReference type="ARBA" id="ARBA00023136"/>
    </source>
</evidence>
<keyword evidence="10 16" id="KW-1133">Transmembrane helix</keyword>
<organism evidence="18 19">
    <name type="scientific">Parendozoicomonas callyspongiae</name>
    <dbReference type="NCBI Taxonomy" id="2942213"/>
    <lineage>
        <taxon>Bacteria</taxon>
        <taxon>Pseudomonadati</taxon>
        <taxon>Pseudomonadota</taxon>
        <taxon>Gammaproteobacteria</taxon>
        <taxon>Oceanospirillales</taxon>
        <taxon>Endozoicomonadaceae</taxon>
        <taxon>Parendozoicomonas</taxon>
    </lineage>
</organism>
<comment type="function">
    <text evidence="2 16 17">Catalyzes the decarboxylation of oxaloacetate coupled to Na(+) translocation.</text>
</comment>
<keyword evidence="13 16" id="KW-0472">Membrane</keyword>
<evidence type="ECO:0000256" key="5">
    <source>
        <dbReference type="ARBA" id="ARBA00011869"/>
    </source>
</evidence>
<evidence type="ECO:0000256" key="12">
    <source>
        <dbReference type="ARBA" id="ARBA00023065"/>
    </source>
</evidence>
<evidence type="ECO:0000256" key="3">
    <source>
        <dbReference type="ARBA" id="ARBA00004162"/>
    </source>
</evidence>
<keyword evidence="12 16" id="KW-0406">Ion transport</keyword>
<protein>
    <recommendedName>
        <fullName evidence="16">Probable oxaloacetate decarboxylase gamma chain</fullName>
        <ecNumber evidence="16">7.2.4.2</ecNumber>
    </recommendedName>
</protein>
<sequence length="86" mass="9257">MSQAELMNEGLSLMLYGMGFVFTFLTVLVFATSLMSKSVLAIAPEEPAPAPKRSAVPVAGTNDPASDPVLLAVIGEAVRQHRERRR</sequence>
<keyword evidence="14 16" id="KW-0739">Sodium transport</keyword>
<dbReference type="HAMAP" id="MF_00404">
    <property type="entry name" value="OadG"/>
    <property type="match status" value="1"/>
</dbReference>
<evidence type="ECO:0000256" key="6">
    <source>
        <dbReference type="ARBA" id="ARBA00022448"/>
    </source>
</evidence>
<dbReference type="EC" id="7.2.4.2" evidence="16"/>
<evidence type="ECO:0000256" key="17">
    <source>
        <dbReference type="RuleBase" id="RU004278"/>
    </source>
</evidence>
<evidence type="ECO:0000313" key="18">
    <source>
        <dbReference type="EMBL" id="MCL6271866.1"/>
    </source>
</evidence>
<gene>
    <name evidence="16" type="primary">oadG</name>
    <name evidence="18" type="ORF">M3P05_18265</name>
</gene>
<comment type="cofactor">
    <cofactor evidence="1 16 17">
        <name>Na(+)</name>
        <dbReference type="ChEBI" id="CHEBI:29101"/>
    </cofactor>
</comment>
<dbReference type="Pfam" id="PF04277">
    <property type="entry name" value="OAD_gamma"/>
    <property type="match status" value="1"/>
</dbReference>
<evidence type="ECO:0000256" key="2">
    <source>
        <dbReference type="ARBA" id="ARBA00003002"/>
    </source>
</evidence>
<evidence type="ECO:0000313" key="19">
    <source>
        <dbReference type="Proteomes" id="UP001203338"/>
    </source>
</evidence>
<evidence type="ECO:0000256" key="14">
    <source>
        <dbReference type="ARBA" id="ARBA00023201"/>
    </source>
</evidence>
<dbReference type="InterPro" id="IPR005899">
    <property type="entry name" value="Na_pump_deCOase"/>
</dbReference>
<evidence type="ECO:0000256" key="16">
    <source>
        <dbReference type="HAMAP-Rule" id="MF_00404"/>
    </source>
</evidence>
<keyword evidence="6 16" id="KW-0813">Transport</keyword>
<keyword evidence="19" id="KW-1185">Reference proteome</keyword>
<name>A0ABT0PKR8_9GAMM</name>
<proteinExistence type="inferred from homology"/>
<keyword evidence="9 16" id="KW-1278">Translocase</keyword>
<evidence type="ECO:0000256" key="11">
    <source>
        <dbReference type="ARBA" id="ARBA00023053"/>
    </source>
</evidence>
<dbReference type="RefSeq" id="WP_249701530.1">
    <property type="nucleotide sequence ID" value="NZ_JAMFLX010000035.1"/>
</dbReference>
<dbReference type="EMBL" id="JAMFLX010000035">
    <property type="protein sequence ID" value="MCL6271866.1"/>
    <property type="molecule type" value="Genomic_DNA"/>
</dbReference>
<evidence type="ECO:0000256" key="10">
    <source>
        <dbReference type="ARBA" id="ARBA00022989"/>
    </source>
</evidence>
<evidence type="ECO:0000256" key="8">
    <source>
        <dbReference type="ARBA" id="ARBA00022692"/>
    </source>
</evidence>
<evidence type="ECO:0000256" key="7">
    <source>
        <dbReference type="ARBA" id="ARBA00022475"/>
    </source>
</evidence>
<evidence type="ECO:0000256" key="15">
    <source>
        <dbReference type="ARBA" id="ARBA00048176"/>
    </source>
</evidence>
<evidence type="ECO:0000256" key="4">
    <source>
        <dbReference type="ARBA" id="ARBA00005844"/>
    </source>
</evidence>
<comment type="subunit">
    <text evidence="5 16">Heterotrimer of an alpha, a beta and a gamma subunit.</text>
</comment>
<comment type="catalytic activity">
    <reaction evidence="15 16 17">
        <text>oxaloacetate + 2 Na(+)(in) + H(+) = pyruvate + 2 Na(+)(out) + CO2</text>
        <dbReference type="Rhea" id="RHEA:57724"/>
        <dbReference type="ChEBI" id="CHEBI:15361"/>
        <dbReference type="ChEBI" id="CHEBI:15378"/>
        <dbReference type="ChEBI" id="CHEBI:16452"/>
        <dbReference type="ChEBI" id="CHEBI:16526"/>
        <dbReference type="ChEBI" id="CHEBI:29101"/>
        <dbReference type="EC" id="7.2.4.2"/>
    </reaction>
</comment>